<dbReference type="EMBL" id="CAFBQP010000060">
    <property type="protein sequence ID" value="CAB5065317.1"/>
    <property type="molecule type" value="Genomic_DNA"/>
</dbReference>
<dbReference type="AlphaFoldDB" id="A0A6J6P0F5"/>
<dbReference type="EMBL" id="CAFBLR010000004">
    <property type="protein sequence ID" value="CAB4859035.1"/>
    <property type="molecule type" value="Genomic_DNA"/>
</dbReference>
<name>A0A6J6P0F5_9ZZZZ</name>
<gene>
    <name evidence="1" type="ORF">UFOPK2602_00049</name>
    <name evidence="2" type="ORF">UFOPK2806_01847</name>
    <name evidence="3" type="ORF">UFOPK3417_00120</name>
    <name evidence="4" type="ORF">UFOPK4306_01562</name>
</gene>
<dbReference type="EMBL" id="CAEZXX010000002">
    <property type="protein sequence ID" value="CAB4691732.1"/>
    <property type="molecule type" value="Genomic_DNA"/>
</dbReference>
<reference evidence="1" key="1">
    <citation type="submission" date="2020-05" db="EMBL/GenBank/DDBJ databases">
        <authorList>
            <person name="Chiriac C."/>
            <person name="Salcher M."/>
            <person name="Ghai R."/>
            <person name="Kavagutti S V."/>
        </authorList>
    </citation>
    <scope>NUCLEOTIDE SEQUENCE</scope>
</reference>
<evidence type="ECO:0000313" key="2">
    <source>
        <dbReference type="EMBL" id="CAB4763361.1"/>
    </source>
</evidence>
<evidence type="ECO:0000313" key="1">
    <source>
        <dbReference type="EMBL" id="CAB4691732.1"/>
    </source>
</evidence>
<protein>
    <submittedName>
        <fullName evidence="1">Unannotated protein</fullName>
    </submittedName>
</protein>
<dbReference type="EMBL" id="CAEZYY010000029">
    <property type="protein sequence ID" value="CAB4763361.1"/>
    <property type="molecule type" value="Genomic_DNA"/>
</dbReference>
<evidence type="ECO:0000313" key="3">
    <source>
        <dbReference type="EMBL" id="CAB4859035.1"/>
    </source>
</evidence>
<sequence>MQGVIKAYDPVTKDGVVLTDTDLSEYDLAQNALEGSVFRMLRPGQRVIFDLDDSGRATHLRLGSEVDMGTPSV</sequence>
<accession>A0A6J6P0F5</accession>
<evidence type="ECO:0000313" key="4">
    <source>
        <dbReference type="EMBL" id="CAB5065317.1"/>
    </source>
</evidence>
<organism evidence="1">
    <name type="scientific">freshwater metagenome</name>
    <dbReference type="NCBI Taxonomy" id="449393"/>
    <lineage>
        <taxon>unclassified sequences</taxon>
        <taxon>metagenomes</taxon>
        <taxon>ecological metagenomes</taxon>
    </lineage>
</organism>
<proteinExistence type="predicted"/>